<protein>
    <recommendedName>
        <fullName evidence="4">Secreted protein</fullName>
    </recommendedName>
</protein>
<keyword evidence="1" id="KW-0732">Signal</keyword>
<evidence type="ECO:0008006" key="4">
    <source>
        <dbReference type="Google" id="ProtNLM"/>
    </source>
</evidence>
<gene>
    <name evidence="2" type="ORF">HJG60_009816</name>
</gene>
<dbReference type="Proteomes" id="UP000664940">
    <property type="component" value="Unassembled WGS sequence"/>
</dbReference>
<accession>A0A834B9J8</accession>
<feature type="chain" id="PRO_5032809896" description="Secreted protein" evidence="1">
    <location>
        <begin position="24"/>
        <end position="219"/>
    </location>
</feature>
<name>A0A834B9J8_9CHIR</name>
<comment type="caution">
    <text evidence="2">The sequence shown here is derived from an EMBL/GenBank/DDBJ whole genome shotgun (WGS) entry which is preliminary data.</text>
</comment>
<dbReference type="EMBL" id="JABVXQ010000002">
    <property type="protein sequence ID" value="KAF6125308.1"/>
    <property type="molecule type" value="Genomic_DNA"/>
</dbReference>
<evidence type="ECO:0000313" key="3">
    <source>
        <dbReference type="Proteomes" id="UP000664940"/>
    </source>
</evidence>
<evidence type="ECO:0000256" key="1">
    <source>
        <dbReference type="SAM" id="SignalP"/>
    </source>
</evidence>
<sequence>MQGALPVLAATTILIIFVIHTIARSCAPSRITTSARSCGFWPLSVAAVVLIQQQAQACVFYNLSVRFCSEFLCCLALQVRAGPQCCLSVGVLLSGSPIPFASPSHLLAPLGLEARGSLPMGSHVVVEQRPASARTPVAPHWPRHGSVLSASSRSQVRSLRPFLSAVITGVVPWHFFSSNLRWGQREAFPLLLRTVKRNVISPRPPGVHTTTGPADRAQL</sequence>
<dbReference type="AlphaFoldDB" id="A0A834B9J8"/>
<evidence type="ECO:0000313" key="2">
    <source>
        <dbReference type="EMBL" id="KAF6125308.1"/>
    </source>
</evidence>
<organism evidence="2 3">
    <name type="scientific">Phyllostomus discolor</name>
    <name type="common">pale spear-nosed bat</name>
    <dbReference type="NCBI Taxonomy" id="89673"/>
    <lineage>
        <taxon>Eukaryota</taxon>
        <taxon>Metazoa</taxon>
        <taxon>Chordata</taxon>
        <taxon>Craniata</taxon>
        <taxon>Vertebrata</taxon>
        <taxon>Euteleostomi</taxon>
        <taxon>Mammalia</taxon>
        <taxon>Eutheria</taxon>
        <taxon>Laurasiatheria</taxon>
        <taxon>Chiroptera</taxon>
        <taxon>Yangochiroptera</taxon>
        <taxon>Phyllostomidae</taxon>
        <taxon>Phyllostominae</taxon>
        <taxon>Phyllostomus</taxon>
    </lineage>
</organism>
<proteinExistence type="predicted"/>
<reference evidence="2 3" key="1">
    <citation type="journal article" date="2020" name="Nature">
        <title>Six reference-quality genomes reveal evolution of bat adaptations.</title>
        <authorList>
            <person name="Jebb D."/>
            <person name="Huang Z."/>
            <person name="Pippel M."/>
            <person name="Hughes G.M."/>
            <person name="Lavrichenko K."/>
            <person name="Devanna P."/>
            <person name="Winkler S."/>
            <person name="Jermiin L.S."/>
            <person name="Skirmuntt E.C."/>
            <person name="Katzourakis A."/>
            <person name="Burkitt-Gray L."/>
            <person name="Ray D.A."/>
            <person name="Sullivan K.A.M."/>
            <person name="Roscito J.G."/>
            <person name="Kirilenko B.M."/>
            <person name="Davalos L.M."/>
            <person name="Corthals A.P."/>
            <person name="Power M.L."/>
            <person name="Jones G."/>
            <person name="Ransome R.D."/>
            <person name="Dechmann D.K.N."/>
            <person name="Locatelli A.G."/>
            <person name="Puechmaille S.J."/>
            <person name="Fedrigo O."/>
            <person name="Jarvis E.D."/>
            <person name="Hiller M."/>
            <person name="Vernes S.C."/>
            <person name="Myers E.W."/>
            <person name="Teeling E.C."/>
        </authorList>
    </citation>
    <scope>NUCLEOTIDE SEQUENCE [LARGE SCALE GENOMIC DNA]</scope>
    <source>
        <strain evidence="2">Bat1K_MPI-CBG_1</strain>
    </source>
</reference>
<feature type="signal peptide" evidence="1">
    <location>
        <begin position="1"/>
        <end position="23"/>
    </location>
</feature>